<dbReference type="InParanoid" id="A0A2P5HN42"/>
<accession>A0A2P5HN42</accession>
<reference evidence="3" key="1">
    <citation type="submission" date="2017-09" db="EMBL/GenBank/DDBJ databases">
        <title>Polyketide synthases of a Diaporthe helianthi virulent isolate.</title>
        <authorList>
            <person name="Baroncelli R."/>
        </authorList>
    </citation>
    <scope>NUCLEOTIDE SEQUENCE [LARGE SCALE GENOMIC DNA]</scope>
    <source>
        <strain evidence="3">7/96</strain>
    </source>
</reference>
<comment type="caution">
    <text evidence="3">The sequence shown here is derived from an EMBL/GenBank/DDBJ whole genome shotgun (WGS) entry which is preliminary data.</text>
</comment>
<dbReference type="InterPro" id="IPR021833">
    <property type="entry name" value="DUF3425"/>
</dbReference>
<gene>
    <name evidence="3" type="ORF">DHEL01_v209948</name>
</gene>
<proteinExistence type="predicted"/>
<feature type="region of interest" description="Disordered" evidence="1">
    <location>
        <begin position="71"/>
        <end position="107"/>
    </location>
</feature>
<dbReference type="AlphaFoldDB" id="A0A2P5HN42"/>
<dbReference type="GO" id="GO:0003700">
    <property type="term" value="F:DNA-binding transcription factor activity"/>
    <property type="evidence" value="ECO:0007669"/>
    <property type="project" value="InterPro"/>
</dbReference>
<organism evidence="3 4">
    <name type="scientific">Diaporthe helianthi</name>
    <dbReference type="NCBI Taxonomy" id="158607"/>
    <lineage>
        <taxon>Eukaryota</taxon>
        <taxon>Fungi</taxon>
        <taxon>Dikarya</taxon>
        <taxon>Ascomycota</taxon>
        <taxon>Pezizomycotina</taxon>
        <taxon>Sordariomycetes</taxon>
        <taxon>Sordariomycetidae</taxon>
        <taxon>Diaporthales</taxon>
        <taxon>Diaporthaceae</taxon>
        <taxon>Diaporthe</taxon>
    </lineage>
</organism>
<evidence type="ECO:0000256" key="1">
    <source>
        <dbReference type="SAM" id="MobiDB-lite"/>
    </source>
</evidence>
<dbReference type="InterPro" id="IPR004827">
    <property type="entry name" value="bZIP"/>
</dbReference>
<dbReference type="EMBL" id="MAVT02001205">
    <property type="protein sequence ID" value="POS71660.1"/>
    <property type="molecule type" value="Genomic_DNA"/>
</dbReference>
<dbReference type="PROSITE" id="PS00036">
    <property type="entry name" value="BZIP_BASIC"/>
    <property type="match status" value="1"/>
</dbReference>
<feature type="compositionally biased region" description="Low complexity" evidence="1">
    <location>
        <begin position="71"/>
        <end position="83"/>
    </location>
</feature>
<dbReference type="OrthoDB" id="5973539at2759"/>
<feature type="domain" description="BZIP" evidence="2">
    <location>
        <begin position="40"/>
        <end position="55"/>
    </location>
</feature>
<evidence type="ECO:0000259" key="2">
    <source>
        <dbReference type="PROSITE" id="PS00036"/>
    </source>
</evidence>
<dbReference type="CDD" id="cd14688">
    <property type="entry name" value="bZIP_YAP"/>
    <property type="match status" value="1"/>
</dbReference>
<feature type="compositionally biased region" description="Polar residues" evidence="1">
    <location>
        <begin position="94"/>
        <end position="106"/>
    </location>
</feature>
<dbReference type="Pfam" id="PF11905">
    <property type="entry name" value="DUF3425"/>
    <property type="match status" value="1"/>
</dbReference>
<dbReference type="PANTHER" id="PTHR38116:SF5">
    <property type="entry name" value="BZIP DOMAIN-CONTAINING PROTEIN"/>
    <property type="match status" value="1"/>
</dbReference>
<name>A0A2P5HN42_DIAHE</name>
<dbReference type="InterPro" id="IPR006771">
    <property type="entry name" value="CetA-like"/>
</dbReference>
<dbReference type="Pfam" id="PF04681">
    <property type="entry name" value="Bys1"/>
    <property type="match status" value="1"/>
</dbReference>
<dbReference type="PANTHER" id="PTHR38116">
    <property type="entry name" value="CHROMOSOME 7, WHOLE GENOME SHOTGUN SEQUENCE"/>
    <property type="match status" value="1"/>
</dbReference>
<dbReference type="STRING" id="158607.A0A2P5HN42"/>
<evidence type="ECO:0000313" key="3">
    <source>
        <dbReference type="EMBL" id="POS71660.1"/>
    </source>
</evidence>
<sequence>MASGYVEAEPSVVPTRPGGAGSGDTVVAAKRRPVRRDPEKRRLQNIKAQQKYREKLKKRLDHLETLAASVSASPAQSSASAPATNTGLALLPRSSPSNSAGSTQSCMYHDPQESVDFDSLDFFDFSSVNFFSPATAPSKSTASSDTAVWDPTTSVGLSHLVRSTGNASRSQYWVGMVDCGCVKPHVKVSSETARDWGNMKLLSVGPSFCTPDPYLNTLRVERICILEAFMANCLQIGVTEDMFCGPHAISPFFRAPGIKAIESPGGDSTVTTVQRIFKTLKPDVRPIREQITMIHRPMIDVLPFPTFRKNLLESGDAICEQDLYHDLITGLTSTTMIPPALLLLLPGAMGSFLNVANRCGFPIYCSGARSDPPIGSSTPITPIAPRASWRSPLDARNDNIGAVLKCSPESVGNIPSTTQYQMELTVHPSDQSWLDLSIVDGQPFTPYQRAAYFPSTGCPRLQCGPGDHSCEWCPNVGQTTCDPPRYVVCDTTYADAWMYLCAYGRKKVLKLWRQWSGMVRDGKLRHFVVSLELDLSLGITYA</sequence>
<feature type="region of interest" description="Disordered" evidence="1">
    <location>
        <begin position="1"/>
        <end position="52"/>
    </location>
</feature>
<keyword evidence="4" id="KW-1185">Reference proteome</keyword>
<protein>
    <recommendedName>
        <fullName evidence="2">BZIP domain-containing protein</fullName>
    </recommendedName>
</protein>
<evidence type="ECO:0000313" key="4">
    <source>
        <dbReference type="Proteomes" id="UP000094444"/>
    </source>
</evidence>
<dbReference type="Proteomes" id="UP000094444">
    <property type="component" value="Unassembled WGS sequence"/>
</dbReference>